<dbReference type="GO" id="GO:0005634">
    <property type="term" value="C:nucleus"/>
    <property type="evidence" value="ECO:0007669"/>
    <property type="project" value="UniProtKB-SubCell"/>
</dbReference>
<reference evidence="16" key="1">
    <citation type="submission" date="2014-11" db="EMBL/GenBank/DDBJ databases">
        <authorList>
            <person name="Otto D Thomas"/>
            <person name="Naeem Raeece"/>
        </authorList>
    </citation>
    <scope>NUCLEOTIDE SEQUENCE</scope>
</reference>
<evidence type="ECO:0000256" key="13">
    <source>
        <dbReference type="RuleBase" id="RU004273"/>
    </source>
</evidence>
<dbReference type="PANTHER" id="PTHR46422">
    <property type="entry name" value="SERINE/THREONINE-PROTEIN PHOSPHATASE BSL3"/>
    <property type="match status" value="1"/>
</dbReference>
<feature type="region of interest" description="Disordered" evidence="14">
    <location>
        <begin position="324"/>
        <end position="437"/>
    </location>
</feature>
<sequence length="842" mass="92606">MTTMEDQAGEVPLPRFGHTTTLVGGTRVVLFGGATGDAGRYTITADTYVLDVSNNIWERTVPEGQPPSPRAAHAAACVDQFQLVIYGGATGGGSLSPDELYLLDFRQEANRQRSQWMPVPVQGPTPGRRYGHSLVFHKPNLIVFGGNNGTQAENDIWHLDVERAPFTWAQVELQPQARKPHPRVYHSAEVCREGPATGMMVVFGGRTADNRSLNDTWGLRQHRDGRWDWVEAPGKKGSPPDKRFQHSSIFVGSKLLIIGGRGDDVARPLPTAMYDTENCEWTNFPSIHRFRHSSWSLQSLFFAYGGFDHRNPSAPTNHLQVADINRPPFSIGGGAGATSSPQRLASPGQSASRGATAAASSAQSPDPRSTAAEAGVGPASRDSTAAETLRNQTATPGPSHLPVDSTARQRRSSQGSVGSSGGRGVSGSRGAPGGDLVGQGIRMASQVYISFGQDFTNLVRKVSIEKLSNEAKKLAHPVMDRQDMANTLADSIIGHLLRPQEWETDPDPHTFFLDWKQVSQLCDLMLEVMKAQPMVLKLRAAIKVFGDIHGQYGDLMRLFARYGCPLEGLQGDIDSTDYLFLGDYVDRGSYSLETICLLFALKLKHPNQVHLLRGNHEDPTINHIYGFSDECRRRLREDPDDPESCWMRFNNVFEFMPVGALIEDKILCIHGGIGGSINSIDDIAEMSRPLRVAQVPQTEDEQKVTDLLWSDPTDSDNIHGVVVNETRDPDGGGRIVKYGPDRVHRFLEDNKLQMIVRAHECVMDGFERFAGGKLITLFSATDYCGHHRNAGALLFIGRNLTIVPKIISPMERPHMTWDQNITQARPPTPPRPVPRARGEGFA</sequence>
<feature type="compositionally biased region" description="Polar residues" evidence="14">
    <location>
        <begin position="381"/>
        <end position="396"/>
    </location>
</feature>
<comment type="catalytic activity">
    <reaction evidence="11">
        <text>O-phospho-L-seryl-[protein] + H2O = L-seryl-[protein] + phosphate</text>
        <dbReference type="Rhea" id="RHEA:20629"/>
        <dbReference type="Rhea" id="RHEA-COMP:9863"/>
        <dbReference type="Rhea" id="RHEA-COMP:11604"/>
        <dbReference type="ChEBI" id="CHEBI:15377"/>
        <dbReference type="ChEBI" id="CHEBI:29999"/>
        <dbReference type="ChEBI" id="CHEBI:43474"/>
        <dbReference type="ChEBI" id="CHEBI:83421"/>
        <dbReference type="EC" id="3.1.3.16"/>
    </reaction>
</comment>
<dbReference type="PIRSF" id="PIRSF036363">
    <property type="entry name" value="PPP_BSU1"/>
    <property type="match status" value="1"/>
</dbReference>
<comment type="catalytic activity">
    <reaction evidence="12 13">
        <text>O-phospho-L-threonyl-[protein] + H2O = L-threonyl-[protein] + phosphate</text>
        <dbReference type="Rhea" id="RHEA:47004"/>
        <dbReference type="Rhea" id="RHEA-COMP:11060"/>
        <dbReference type="Rhea" id="RHEA-COMP:11605"/>
        <dbReference type="ChEBI" id="CHEBI:15377"/>
        <dbReference type="ChEBI" id="CHEBI:30013"/>
        <dbReference type="ChEBI" id="CHEBI:43474"/>
        <dbReference type="ChEBI" id="CHEBI:61977"/>
        <dbReference type="EC" id="3.1.3.16"/>
    </reaction>
</comment>
<dbReference type="Pfam" id="PF24981">
    <property type="entry name" value="Beta-prop_ATRN-LZTR1"/>
    <property type="match status" value="1"/>
</dbReference>
<evidence type="ECO:0000259" key="15">
    <source>
        <dbReference type="PROSITE" id="PS00125"/>
    </source>
</evidence>
<evidence type="ECO:0000256" key="10">
    <source>
        <dbReference type="ARBA" id="ARBA00023242"/>
    </source>
</evidence>
<evidence type="ECO:0000256" key="4">
    <source>
        <dbReference type="ARBA" id="ARBA00022441"/>
    </source>
</evidence>
<name>A0A0G4GUT8_9ALVE</name>
<dbReference type="VEuPathDB" id="CryptoDB:Cvel_23478"/>
<evidence type="ECO:0000256" key="7">
    <source>
        <dbReference type="ARBA" id="ARBA00022801"/>
    </source>
</evidence>
<dbReference type="Pfam" id="PF24681">
    <property type="entry name" value="Kelch_KLHDC2_KLHL20_DRC7"/>
    <property type="match status" value="1"/>
</dbReference>
<gene>
    <name evidence="16" type="ORF">Cvel_23478</name>
</gene>
<dbReference type="InterPro" id="IPR012391">
    <property type="entry name" value="Ser/Thr_prot_Pase_BSU1"/>
</dbReference>
<evidence type="ECO:0000256" key="1">
    <source>
        <dbReference type="ARBA" id="ARBA00001936"/>
    </source>
</evidence>
<dbReference type="SUPFAM" id="SSF56300">
    <property type="entry name" value="Metallo-dependent phosphatases"/>
    <property type="match status" value="1"/>
</dbReference>
<dbReference type="SMART" id="SM00156">
    <property type="entry name" value="PP2Ac"/>
    <property type="match status" value="1"/>
</dbReference>
<protein>
    <recommendedName>
        <fullName evidence="13">Serine/threonine-protein phosphatase</fullName>
        <ecNumber evidence="13">3.1.3.16</ecNumber>
    </recommendedName>
</protein>
<keyword evidence="5" id="KW-0479">Metal-binding</keyword>
<evidence type="ECO:0000256" key="6">
    <source>
        <dbReference type="ARBA" id="ARBA00022737"/>
    </source>
</evidence>
<keyword evidence="6" id="KW-0677">Repeat</keyword>
<dbReference type="PANTHER" id="PTHR46422:SF11">
    <property type="entry name" value="SERINE_THREONINE-PROTEIN PHOSPHATASE"/>
    <property type="match status" value="1"/>
</dbReference>
<dbReference type="PROSITE" id="PS00125">
    <property type="entry name" value="SER_THR_PHOSPHATASE"/>
    <property type="match status" value="1"/>
</dbReference>
<dbReference type="InterPro" id="IPR029052">
    <property type="entry name" value="Metallo-depent_PP-like"/>
</dbReference>
<evidence type="ECO:0000256" key="8">
    <source>
        <dbReference type="ARBA" id="ARBA00022912"/>
    </source>
</evidence>
<evidence type="ECO:0000256" key="9">
    <source>
        <dbReference type="ARBA" id="ARBA00023211"/>
    </source>
</evidence>
<comment type="subcellular location">
    <subcellularLocation>
        <location evidence="2">Nucleus</location>
    </subcellularLocation>
</comment>
<dbReference type="Gene3D" id="2.120.10.80">
    <property type="entry name" value="Kelch-type beta propeller"/>
    <property type="match status" value="2"/>
</dbReference>
<feature type="compositionally biased region" description="Low complexity" evidence="14">
    <location>
        <begin position="348"/>
        <end position="369"/>
    </location>
</feature>
<dbReference type="InterPro" id="IPR006186">
    <property type="entry name" value="Ser/Thr-sp_prot-phosphatase"/>
</dbReference>
<evidence type="ECO:0000313" key="16">
    <source>
        <dbReference type="EMBL" id="CEM34608.1"/>
    </source>
</evidence>
<evidence type="ECO:0000256" key="14">
    <source>
        <dbReference type="SAM" id="MobiDB-lite"/>
    </source>
</evidence>
<accession>A0A0G4GUT8</accession>
<organism evidence="16">
    <name type="scientific">Chromera velia CCMP2878</name>
    <dbReference type="NCBI Taxonomy" id="1169474"/>
    <lineage>
        <taxon>Eukaryota</taxon>
        <taxon>Sar</taxon>
        <taxon>Alveolata</taxon>
        <taxon>Colpodellida</taxon>
        <taxon>Chromeraceae</taxon>
        <taxon>Chromera</taxon>
    </lineage>
</organism>
<evidence type="ECO:0000256" key="5">
    <source>
        <dbReference type="ARBA" id="ARBA00022723"/>
    </source>
</evidence>
<dbReference type="EC" id="3.1.3.16" evidence="13"/>
<feature type="region of interest" description="Disordered" evidence="14">
    <location>
        <begin position="818"/>
        <end position="842"/>
    </location>
</feature>
<dbReference type="InterPro" id="IPR004843">
    <property type="entry name" value="Calcineurin-like_PHP"/>
</dbReference>
<comment type="similarity">
    <text evidence="3">Belongs to the PPP phosphatase family. BSU subfamily.</text>
</comment>
<dbReference type="Gene3D" id="3.60.21.10">
    <property type="match status" value="1"/>
</dbReference>
<dbReference type="AlphaFoldDB" id="A0A0G4GUT8"/>
<keyword evidence="7 13" id="KW-0378">Hydrolase</keyword>
<dbReference type="PRINTS" id="PR00114">
    <property type="entry name" value="STPHPHTASE"/>
</dbReference>
<dbReference type="SUPFAM" id="SSF117281">
    <property type="entry name" value="Kelch motif"/>
    <property type="match status" value="1"/>
</dbReference>
<dbReference type="GO" id="GO:0004722">
    <property type="term" value="F:protein serine/threonine phosphatase activity"/>
    <property type="evidence" value="ECO:0007669"/>
    <property type="project" value="UniProtKB-EC"/>
</dbReference>
<keyword evidence="10" id="KW-0539">Nucleus</keyword>
<feature type="domain" description="Serine/threonine specific protein phosphatases" evidence="15">
    <location>
        <begin position="612"/>
        <end position="617"/>
    </location>
</feature>
<dbReference type="GO" id="GO:0009742">
    <property type="term" value="P:brassinosteroid mediated signaling pathway"/>
    <property type="evidence" value="ECO:0007669"/>
    <property type="project" value="InterPro"/>
</dbReference>
<keyword evidence="8" id="KW-0904">Protein phosphatase</keyword>
<evidence type="ECO:0000256" key="12">
    <source>
        <dbReference type="ARBA" id="ARBA00048336"/>
    </source>
</evidence>
<keyword evidence="9" id="KW-0464">Manganese</keyword>
<feature type="compositionally biased region" description="Gly residues" evidence="14">
    <location>
        <begin position="418"/>
        <end position="437"/>
    </location>
</feature>
<evidence type="ECO:0000256" key="2">
    <source>
        <dbReference type="ARBA" id="ARBA00004123"/>
    </source>
</evidence>
<dbReference type="PhylomeDB" id="A0A0G4GUT8"/>
<evidence type="ECO:0000256" key="3">
    <source>
        <dbReference type="ARBA" id="ARBA00005671"/>
    </source>
</evidence>
<dbReference type="EMBL" id="CDMZ01001574">
    <property type="protein sequence ID" value="CEM34608.1"/>
    <property type="molecule type" value="Genomic_DNA"/>
</dbReference>
<evidence type="ECO:0000256" key="11">
    <source>
        <dbReference type="ARBA" id="ARBA00047761"/>
    </source>
</evidence>
<proteinExistence type="inferred from homology"/>
<dbReference type="GO" id="GO:0046872">
    <property type="term" value="F:metal ion binding"/>
    <property type="evidence" value="ECO:0007669"/>
    <property type="project" value="UniProtKB-KW"/>
</dbReference>
<comment type="cofactor">
    <cofactor evidence="1">
        <name>Mn(2+)</name>
        <dbReference type="ChEBI" id="CHEBI:29035"/>
    </cofactor>
</comment>
<dbReference type="InterPro" id="IPR056737">
    <property type="entry name" value="Beta-prop_ATRN-MKLN-like"/>
</dbReference>
<dbReference type="InterPro" id="IPR015915">
    <property type="entry name" value="Kelch-typ_b-propeller"/>
</dbReference>
<dbReference type="Pfam" id="PF00149">
    <property type="entry name" value="Metallophos"/>
    <property type="match status" value="1"/>
</dbReference>
<keyword evidence="4" id="KW-0880">Kelch repeat</keyword>